<feature type="compositionally biased region" description="Basic and acidic residues" evidence="1">
    <location>
        <begin position="12"/>
        <end position="24"/>
    </location>
</feature>
<feature type="region of interest" description="Disordered" evidence="1">
    <location>
        <begin position="1"/>
        <end position="34"/>
    </location>
</feature>
<reference evidence="2" key="1">
    <citation type="submission" date="2023-04" db="EMBL/GenBank/DDBJ databases">
        <title>Phytophthora fragariaefolia NBRC 109709.</title>
        <authorList>
            <person name="Ichikawa N."/>
            <person name="Sato H."/>
            <person name="Tonouchi N."/>
        </authorList>
    </citation>
    <scope>NUCLEOTIDE SEQUENCE</scope>
    <source>
        <strain evidence="2">NBRC 109709</strain>
    </source>
</reference>
<evidence type="ECO:0000256" key="1">
    <source>
        <dbReference type="SAM" id="MobiDB-lite"/>
    </source>
</evidence>
<proteinExistence type="predicted"/>
<protein>
    <submittedName>
        <fullName evidence="2">Unnamed protein product</fullName>
    </submittedName>
</protein>
<accession>A0A9W6X009</accession>
<evidence type="ECO:0000313" key="3">
    <source>
        <dbReference type="Proteomes" id="UP001165121"/>
    </source>
</evidence>
<dbReference type="EMBL" id="BSXT01000338">
    <property type="protein sequence ID" value="GMF24824.1"/>
    <property type="molecule type" value="Genomic_DNA"/>
</dbReference>
<evidence type="ECO:0000313" key="2">
    <source>
        <dbReference type="EMBL" id="GMF24824.1"/>
    </source>
</evidence>
<keyword evidence="3" id="KW-1185">Reference proteome</keyword>
<dbReference type="Proteomes" id="UP001165121">
    <property type="component" value="Unassembled WGS sequence"/>
</dbReference>
<dbReference type="AlphaFoldDB" id="A0A9W6X009"/>
<gene>
    <name evidence="2" type="ORF">Pfra01_000428000</name>
</gene>
<name>A0A9W6X009_9STRA</name>
<organism evidence="2 3">
    <name type="scientific">Phytophthora fragariaefolia</name>
    <dbReference type="NCBI Taxonomy" id="1490495"/>
    <lineage>
        <taxon>Eukaryota</taxon>
        <taxon>Sar</taxon>
        <taxon>Stramenopiles</taxon>
        <taxon>Oomycota</taxon>
        <taxon>Peronosporomycetes</taxon>
        <taxon>Peronosporales</taxon>
        <taxon>Peronosporaceae</taxon>
        <taxon>Phytophthora</taxon>
    </lineage>
</organism>
<sequence>MNEVTAMSNGDKPLRYDRKRKGEDDIADLDIPVKDPRPDLKFLDKSTSSKLADDDAKYKLKWFISQNKNGAPLKSSRAPLSSCSGATHSVNLHISATRTNGYVWVPHCRVATIHSRKQYYWQKAKDICQ</sequence>
<comment type="caution">
    <text evidence="2">The sequence shown here is derived from an EMBL/GenBank/DDBJ whole genome shotgun (WGS) entry which is preliminary data.</text>
</comment>